<dbReference type="SUPFAM" id="SSF47413">
    <property type="entry name" value="lambda repressor-like DNA-binding domains"/>
    <property type="match status" value="1"/>
</dbReference>
<dbReference type="Gene3D" id="1.10.260.40">
    <property type="entry name" value="lambda repressor-like DNA-binding domains"/>
    <property type="match status" value="1"/>
</dbReference>
<evidence type="ECO:0000313" key="3">
    <source>
        <dbReference type="Proteomes" id="UP000252797"/>
    </source>
</evidence>
<organism evidence="2 3">
    <name type="scientific">Enterococcus durans</name>
    <dbReference type="NCBI Taxonomy" id="53345"/>
    <lineage>
        <taxon>Bacteria</taxon>
        <taxon>Bacillati</taxon>
        <taxon>Bacillota</taxon>
        <taxon>Bacilli</taxon>
        <taxon>Lactobacillales</taxon>
        <taxon>Enterococcaceae</taxon>
        <taxon>Enterococcus</taxon>
    </lineage>
</organism>
<dbReference type="EMBL" id="LEPB01000004">
    <property type="protein sequence ID" value="RCA11214.1"/>
    <property type="molecule type" value="Genomic_DNA"/>
</dbReference>
<dbReference type="Pfam" id="PF01381">
    <property type="entry name" value="HTH_3"/>
    <property type="match status" value="1"/>
</dbReference>
<accession>A0A367CF82</accession>
<proteinExistence type="predicted"/>
<dbReference type="InterPro" id="IPR010982">
    <property type="entry name" value="Lambda_DNA-bd_dom_sf"/>
</dbReference>
<sequence>MEIDKVEVGQRIRKIRKSLNLSMEKFGQLIDGLPRSTVNNWERGINLPKPESINRIAEIGHVTNEYLLYGDQENQYILNMLRKKAGELDPSVEEYILSEIKQSNRSAEELLNRMVDFFVANLMPPTEEDRFSFKQTSQEKNMYLGFTNFGKEAQLYLHHDTNNSILHIMPATFADFSRDRLLVYLGNEESLSYFSKNLEKKLLEKTIIIYTVDKEENVTSLAPLIFSKKTNSYQIEKENLSLLTEKFLYYPFVQEIEKIRLFNKEYHKRIKK</sequence>
<dbReference type="CDD" id="cd00093">
    <property type="entry name" value="HTH_XRE"/>
    <property type="match status" value="1"/>
</dbReference>
<dbReference type="Proteomes" id="UP000252797">
    <property type="component" value="Unassembled WGS sequence"/>
</dbReference>
<reference evidence="2 3" key="1">
    <citation type="submission" date="2015-06" db="EMBL/GenBank/DDBJ databases">
        <title>The Genome Sequence of Enterococcus durans 4EA1.</title>
        <authorList>
            <consortium name="The Broad Institute Genomics Platform"/>
            <consortium name="The Broad Institute Genome Sequencing Center for Infectious Disease"/>
            <person name="Earl A.M."/>
            <person name="Van Tyne D."/>
            <person name="Lebreton F."/>
            <person name="Saavedra J.T."/>
            <person name="Gilmore M.S."/>
            <person name="Manson Mcguire A."/>
            <person name="Clock S."/>
            <person name="Crupain M."/>
            <person name="Rangan U."/>
            <person name="Young S."/>
            <person name="Abouelleil A."/>
            <person name="Cao P."/>
            <person name="Chapman S.B."/>
            <person name="Griggs A."/>
            <person name="Priest M."/>
            <person name="Shea T."/>
            <person name="Wortman J."/>
            <person name="Nusbaum C."/>
            <person name="Birren B."/>
        </authorList>
    </citation>
    <scope>NUCLEOTIDE SEQUENCE [LARGE SCALE GENOMIC DNA]</scope>
    <source>
        <strain evidence="2 3">4EA1</strain>
    </source>
</reference>
<dbReference type="RefSeq" id="WP_113846014.1">
    <property type="nucleotide sequence ID" value="NZ_LEPB01000004.1"/>
</dbReference>
<dbReference type="GO" id="GO:0003677">
    <property type="term" value="F:DNA binding"/>
    <property type="evidence" value="ECO:0007669"/>
    <property type="project" value="InterPro"/>
</dbReference>
<name>A0A367CF82_9ENTE</name>
<dbReference type="InterPro" id="IPR001387">
    <property type="entry name" value="Cro/C1-type_HTH"/>
</dbReference>
<dbReference type="PROSITE" id="PS50943">
    <property type="entry name" value="HTH_CROC1"/>
    <property type="match status" value="1"/>
</dbReference>
<protein>
    <submittedName>
        <fullName evidence="2">Transcriptional regulator</fullName>
    </submittedName>
</protein>
<comment type="caution">
    <text evidence="2">The sequence shown here is derived from an EMBL/GenBank/DDBJ whole genome shotgun (WGS) entry which is preliminary data.</text>
</comment>
<dbReference type="AlphaFoldDB" id="A0A367CF82"/>
<feature type="domain" description="HTH cro/C1-type" evidence="1">
    <location>
        <begin position="12"/>
        <end position="67"/>
    </location>
</feature>
<evidence type="ECO:0000313" key="2">
    <source>
        <dbReference type="EMBL" id="RCA11214.1"/>
    </source>
</evidence>
<dbReference type="SMART" id="SM00530">
    <property type="entry name" value="HTH_XRE"/>
    <property type="match status" value="1"/>
</dbReference>
<evidence type="ECO:0000259" key="1">
    <source>
        <dbReference type="PROSITE" id="PS50943"/>
    </source>
</evidence>
<gene>
    <name evidence="2" type="ORF">EA71_01969</name>
</gene>